<name>A0ABD3GFB9_9MARC</name>
<feature type="region of interest" description="Disordered" evidence="2">
    <location>
        <begin position="135"/>
        <end position="169"/>
    </location>
</feature>
<organism evidence="4 5">
    <name type="scientific">Riccia sorocarpa</name>
    <dbReference type="NCBI Taxonomy" id="122646"/>
    <lineage>
        <taxon>Eukaryota</taxon>
        <taxon>Viridiplantae</taxon>
        <taxon>Streptophyta</taxon>
        <taxon>Embryophyta</taxon>
        <taxon>Marchantiophyta</taxon>
        <taxon>Marchantiopsida</taxon>
        <taxon>Marchantiidae</taxon>
        <taxon>Marchantiales</taxon>
        <taxon>Ricciaceae</taxon>
        <taxon>Riccia</taxon>
    </lineage>
</organism>
<feature type="transmembrane region" description="Helical" evidence="3">
    <location>
        <begin position="43"/>
        <end position="62"/>
    </location>
</feature>
<protein>
    <submittedName>
        <fullName evidence="4">Uncharacterized protein</fullName>
    </submittedName>
</protein>
<keyword evidence="3" id="KW-1133">Transmembrane helix</keyword>
<proteinExistence type="predicted"/>
<feature type="compositionally biased region" description="Acidic residues" evidence="2">
    <location>
        <begin position="148"/>
        <end position="158"/>
    </location>
</feature>
<evidence type="ECO:0000313" key="5">
    <source>
        <dbReference type="Proteomes" id="UP001633002"/>
    </source>
</evidence>
<keyword evidence="5" id="KW-1185">Reference proteome</keyword>
<evidence type="ECO:0000313" key="4">
    <source>
        <dbReference type="EMBL" id="KAL3677129.1"/>
    </source>
</evidence>
<keyword evidence="3" id="KW-0472">Membrane</keyword>
<feature type="compositionally biased region" description="Basic and acidic residues" evidence="2">
    <location>
        <begin position="135"/>
        <end position="147"/>
    </location>
</feature>
<dbReference type="Proteomes" id="UP001633002">
    <property type="component" value="Unassembled WGS sequence"/>
</dbReference>
<evidence type="ECO:0000256" key="1">
    <source>
        <dbReference type="SAM" id="Coils"/>
    </source>
</evidence>
<evidence type="ECO:0000256" key="2">
    <source>
        <dbReference type="SAM" id="MobiDB-lite"/>
    </source>
</evidence>
<evidence type="ECO:0000256" key="3">
    <source>
        <dbReference type="SAM" id="Phobius"/>
    </source>
</evidence>
<reference evidence="4 5" key="1">
    <citation type="submission" date="2024-09" db="EMBL/GenBank/DDBJ databases">
        <title>Chromosome-scale assembly of Riccia sorocarpa.</title>
        <authorList>
            <person name="Paukszto L."/>
        </authorList>
    </citation>
    <scope>NUCLEOTIDE SEQUENCE [LARGE SCALE GENOMIC DNA]</scope>
    <source>
        <strain evidence="4">LP-2024</strain>
        <tissue evidence="4">Aerial parts of the thallus</tissue>
    </source>
</reference>
<keyword evidence="1" id="KW-0175">Coiled coil</keyword>
<feature type="coiled-coil region" evidence="1">
    <location>
        <begin position="63"/>
        <end position="97"/>
    </location>
</feature>
<dbReference type="AlphaFoldDB" id="A0ABD3GFB9"/>
<sequence length="195" mass="22184">MHIAMGSMNADRYPPSQDWGSNSSTTFGLARHCHNCGFTNQNWTAIIFFSLTVVATVAFIPFHKFVSIRMRKIEAEMERVEQEHSEFVRAVAELEYEFTTFTQRRATLSSPQLTQDFMVFETPSGRLLLGTVKMHDSDKPSTSRAREEEIDSDTDPDTEGFRPVNRGPGIRIGDTDTAVSLFDVRDLLCKIRLLR</sequence>
<dbReference type="EMBL" id="JBJQOH010000008">
    <property type="protein sequence ID" value="KAL3677129.1"/>
    <property type="molecule type" value="Genomic_DNA"/>
</dbReference>
<gene>
    <name evidence="4" type="ORF">R1sor_027077</name>
</gene>
<comment type="caution">
    <text evidence="4">The sequence shown here is derived from an EMBL/GenBank/DDBJ whole genome shotgun (WGS) entry which is preliminary data.</text>
</comment>
<keyword evidence="3" id="KW-0812">Transmembrane</keyword>
<accession>A0ABD3GFB9</accession>